<evidence type="ECO:0000256" key="1">
    <source>
        <dbReference type="ARBA" id="ARBA00004651"/>
    </source>
</evidence>
<feature type="transmembrane region" description="Helical" evidence="7">
    <location>
        <begin position="285"/>
        <end position="310"/>
    </location>
</feature>
<dbReference type="PANTHER" id="PTHR43005:SF1">
    <property type="entry name" value="SPERMIDINE_PUTRESCINE TRANSPORT SYSTEM PERMEASE PROTEIN"/>
    <property type="match status" value="1"/>
</dbReference>
<keyword evidence="3" id="KW-1003">Cell membrane</keyword>
<accession>A0ABY6Q0U9</accession>
<protein>
    <submittedName>
        <fullName evidence="10">Sugar ABC transporter permease</fullName>
    </submittedName>
</protein>
<dbReference type="InterPro" id="IPR035906">
    <property type="entry name" value="MetI-like_sf"/>
</dbReference>
<feature type="region of interest" description="Disordered" evidence="8">
    <location>
        <begin position="1"/>
        <end position="32"/>
    </location>
</feature>
<dbReference type="EMBL" id="CP098740">
    <property type="protein sequence ID" value="UZK57872.1"/>
    <property type="molecule type" value="Genomic_DNA"/>
</dbReference>
<keyword evidence="6 7" id="KW-0472">Membrane</keyword>
<feature type="domain" description="ABC transmembrane type-1" evidence="9">
    <location>
        <begin position="99"/>
        <end position="309"/>
    </location>
</feature>
<keyword evidence="5 7" id="KW-1133">Transmembrane helix</keyword>
<feature type="transmembrane region" description="Helical" evidence="7">
    <location>
        <begin position="135"/>
        <end position="158"/>
    </location>
</feature>
<feature type="transmembrane region" description="Helical" evidence="7">
    <location>
        <begin position="245"/>
        <end position="265"/>
    </location>
</feature>
<evidence type="ECO:0000313" key="10">
    <source>
        <dbReference type="EMBL" id="UZK57872.1"/>
    </source>
</evidence>
<dbReference type="InterPro" id="IPR000515">
    <property type="entry name" value="MetI-like"/>
</dbReference>
<proteinExistence type="inferred from homology"/>
<evidence type="ECO:0000256" key="8">
    <source>
        <dbReference type="SAM" id="MobiDB-lite"/>
    </source>
</evidence>
<dbReference type="Pfam" id="PF00528">
    <property type="entry name" value="BPD_transp_1"/>
    <property type="match status" value="1"/>
</dbReference>
<feature type="transmembrane region" description="Helical" evidence="7">
    <location>
        <begin position="178"/>
        <end position="203"/>
    </location>
</feature>
<feature type="transmembrane region" description="Helical" evidence="7">
    <location>
        <begin position="98"/>
        <end position="123"/>
    </location>
</feature>
<evidence type="ECO:0000256" key="5">
    <source>
        <dbReference type="ARBA" id="ARBA00022989"/>
    </source>
</evidence>
<dbReference type="PANTHER" id="PTHR43005">
    <property type="entry name" value="BLR7065 PROTEIN"/>
    <property type="match status" value="1"/>
</dbReference>
<organism evidence="10 11">
    <name type="scientific">Streptomyces drozdowiczii</name>
    <dbReference type="NCBI Taxonomy" id="202862"/>
    <lineage>
        <taxon>Bacteria</taxon>
        <taxon>Bacillati</taxon>
        <taxon>Actinomycetota</taxon>
        <taxon>Actinomycetes</taxon>
        <taxon>Kitasatosporales</taxon>
        <taxon>Streptomycetaceae</taxon>
        <taxon>Streptomyces</taxon>
    </lineage>
</organism>
<dbReference type="Gene3D" id="1.10.3720.10">
    <property type="entry name" value="MetI-like"/>
    <property type="match status" value="1"/>
</dbReference>
<evidence type="ECO:0000256" key="4">
    <source>
        <dbReference type="ARBA" id="ARBA00022692"/>
    </source>
</evidence>
<feature type="compositionally biased region" description="Basic and acidic residues" evidence="8">
    <location>
        <begin position="1"/>
        <end position="15"/>
    </location>
</feature>
<evidence type="ECO:0000256" key="6">
    <source>
        <dbReference type="ARBA" id="ARBA00023136"/>
    </source>
</evidence>
<evidence type="ECO:0000259" key="9">
    <source>
        <dbReference type="PROSITE" id="PS50928"/>
    </source>
</evidence>
<evidence type="ECO:0000256" key="7">
    <source>
        <dbReference type="RuleBase" id="RU363032"/>
    </source>
</evidence>
<dbReference type="SUPFAM" id="SSF161098">
    <property type="entry name" value="MetI-like"/>
    <property type="match status" value="1"/>
</dbReference>
<evidence type="ECO:0000256" key="3">
    <source>
        <dbReference type="ARBA" id="ARBA00022475"/>
    </source>
</evidence>
<keyword evidence="11" id="KW-1185">Reference proteome</keyword>
<gene>
    <name evidence="10" type="ORF">NEH16_30635</name>
</gene>
<dbReference type="Proteomes" id="UP001164963">
    <property type="component" value="Chromosome"/>
</dbReference>
<evidence type="ECO:0000313" key="11">
    <source>
        <dbReference type="Proteomes" id="UP001164963"/>
    </source>
</evidence>
<name>A0ABY6Q0U9_9ACTN</name>
<feature type="transmembrane region" description="Helical" evidence="7">
    <location>
        <begin position="39"/>
        <end position="64"/>
    </location>
</feature>
<reference evidence="10" key="1">
    <citation type="journal article" date="2022" name="Front. Microbiol.">
        <title>Mirubactin C rescues the lethal effect of cell wall biosynthesis mutations in Bacillus subtilis.</title>
        <authorList>
            <person name="Kepplinger B."/>
            <person name="Wen X."/>
            <person name="Tyler A.R."/>
            <person name="Kim B.Y."/>
            <person name="Brown J."/>
            <person name="Banks P."/>
            <person name="Dashti Y."/>
            <person name="Mackenzie E.S."/>
            <person name="Wills C."/>
            <person name="Kawai Y."/>
            <person name="Waldron K.J."/>
            <person name="Allenby N.E.E."/>
            <person name="Wu L.J."/>
            <person name="Hall M.J."/>
            <person name="Errington J."/>
        </authorList>
    </citation>
    <scope>NUCLEOTIDE SEQUENCE</scope>
    <source>
        <strain evidence="10">MDA8-470</strain>
    </source>
</reference>
<dbReference type="PROSITE" id="PS50928">
    <property type="entry name" value="ABC_TM1"/>
    <property type="match status" value="1"/>
</dbReference>
<evidence type="ECO:0000256" key="2">
    <source>
        <dbReference type="ARBA" id="ARBA00022448"/>
    </source>
</evidence>
<comment type="subcellular location">
    <subcellularLocation>
        <location evidence="1 7">Cell membrane</location>
        <topology evidence="1 7">Multi-pass membrane protein</topology>
    </subcellularLocation>
</comment>
<sequence length="319" mass="34428">MTEAIHARPAAEKRVRGQVRAPAAPPPPRRARRGLRRSLPLVPALALLAVFFVGPVLWCVYAAFTDTALTGSAARDPHFVGVRNFTRLLGDHQFGSSVLLTLVFALASGVLGQNGLGLSLALLMRGRAQWIRTTLGVLLVGAWVLPEIVAGFTLYAFFSDGGTLDTVLTSLHLPAPDWLVSHAMLTVVLANVWRGTAFSWMVYTAALDEIPPEIEDAAATDGASGAARLWWVTLPMIRRSVFTNLMVVTLQTLAVFTLIFVLTGGGPSGASETIPLYMYQQAFKFFQLGQGTAIALVLLAIGGVFSFLYLRLLKPELNQ</sequence>
<keyword evidence="2 7" id="KW-0813">Transport</keyword>
<dbReference type="CDD" id="cd06261">
    <property type="entry name" value="TM_PBP2"/>
    <property type="match status" value="1"/>
</dbReference>
<keyword evidence="4 7" id="KW-0812">Transmembrane</keyword>
<comment type="similarity">
    <text evidence="7">Belongs to the binding-protein-dependent transport system permease family.</text>
</comment>